<reference evidence="1" key="1">
    <citation type="submission" date="2020-07" db="EMBL/GenBank/DDBJ databases">
        <title>Multicomponent nature underlies the extraordinary mechanical properties of spider dragline silk.</title>
        <authorList>
            <person name="Kono N."/>
            <person name="Nakamura H."/>
            <person name="Mori M."/>
            <person name="Yoshida Y."/>
            <person name="Ohtoshi R."/>
            <person name="Malay A.D."/>
            <person name="Moran D.A.P."/>
            <person name="Tomita M."/>
            <person name="Numata K."/>
            <person name="Arakawa K."/>
        </authorList>
    </citation>
    <scope>NUCLEOTIDE SEQUENCE</scope>
</reference>
<comment type="caution">
    <text evidence="1">The sequence shown here is derived from an EMBL/GenBank/DDBJ whole genome shotgun (WGS) entry which is preliminary data.</text>
</comment>
<dbReference type="AlphaFoldDB" id="A0A8X6FNY6"/>
<evidence type="ECO:0000313" key="2">
    <source>
        <dbReference type="Proteomes" id="UP000887116"/>
    </source>
</evidence>
<name>A0A8X6FNY6_TRICU</name>
<accession>A0A8X6FNY6</accession>
<proteinExistence type="predicted"/>
<dbReference type="EMBL" id="BMAO01009958">
    <property type="protein sequence ID" value="GFQ63793.1"/>
    <property type="molecule type" value="Genomic_DNA"/>
</dbReference>
<dbReference type="Proteomes" id="UP000887116">
    <property type="component" value="Unassembled WGS sequence"/>
</dbReference>
<sequence>MMRMNKNCNLILQEIFRKYPNTVNKSTGDYIKIQPKSQEDNDNIVKLLEIKKAQFYTKDISTPLKVVIKGLPIDTAVEDIEADLKEQGIKIEKIAQLRKSSNKDPSHFS</sequence>
<protein>
    <submittedName>
        <fullName evidence="1">Uncharacterized protein</fullName>
    </submittedName>
</protein>
<keyword evidence="2" id="KW-1185">Reference proteome</keyword>
<organism evidence="1 2">
    <name type="scientific">Trichonephila clavata</name>
    <name type="common">Joro spider</name>
    <name type="synonym">Nephila clavata</name>
    <dbReference type="NCBI Taxonomy" id="2740835"/>
    <lineage>
        <taxon>Eukaryota</taxon>
        <taxon>Metazoa</taxon>
        <taxon>Ecdysozoa</taxon>
        <taxon>Arthropoda</taxon>
        <taxon>Chelicerata</taxon>
        <taxon>Arachnida</taxon>
        <taxon>Araneae</taxon>
        <taxon>Araneomorphae</taxon>
        <taxon>Entelegynae</taxon>
        <taxon>Araneoidea</taxon>
        <taxon>Nephilidae</taxon>
        <taxon>Trichonephila</taxon>
    </lineage>
</organism>
<evidence type="ECO:0000313" key="1">
    <source>
        <dbReference type="EMBL" id="GFQ63793.1"/>
    </source>
</evidence>
<dbReference type="OrthoDB" id="6379801at2759"/>
<gene>
    <name evidence="1" type="primary">NCL1_47460</name>
    <name evidence="1" type="ORF">TNCT_215141</name>
</gene>